<evidence type="ECO:0000313" key="4">
    <source>
        <dbReference type="Proteomes" id="UP000260812"/>
    </source>
</evidence>
<dbReference type="AlphaFoldDB" id="A0A3E3I3G3"/>
<comment type="caution">
    <text evidence="2">The sequence shown here is derived from an EMBL/GenBank/DDBJ whole genome shotgun (WGS) entry which is preliminary data.</text>
</comment>
<evidence type="ECO:0000313" key="5">
    <source>
        <dbReference type="Proteomes" id="UP000261166"/>
    </source>
</evidence>
<organism evidence="2 4">
    <name type="scientific">Eisenbergiella massiliensis</name>
    <dbReference type="NCBI Taxonomy" id="1720294"/>
    <lineage>
        <taxon>Bacteria</taxon>
        <taxon>Bacillati</taxon>
        <taxon>Bacillota</taxon>
        <taxon>Clostridia</taxon>
        <taxon>Lachnospirales</taxon>
        <taxon>Lachnospiraceae</taxon>
        <taxon>Eisenbergiella</taxon>
    </lineage>
</organism>
<reference evidence="2 5" key="1">
    <citation type="submission" date="2018-08" db="EMBL/GenBank/DDBJ databases">
        <title>A genome reference for cultivated species of the human gut microbiota.</title>
        <authorList>
            <person name="Zou Y."/>
            <person name="Xue W."/>
            <person name="Luo G."/>
        </authorList>
    </citation>
    <scope>NUCLEOTIDE SEQUENCE [LARGE SCALE GENOMIC DNA]</scope>
    <source>
        <strain evidence="3 5">AF26-4BH</strain>
        <strain evidence="2">TF05-5AC</strain>
    </source>
</reference>
<gene>
    <name evidence="3" type="ORF">DWY69_08115</name>
    <name evidence="2" type="ORF">DXC51_15080</name>
</gene>
<accession>A0A3E3I3G3</accession>
<dbReference type="Proteomes" id="UP000261166">
    <property type="component" value="Unassembled WGS sequence"/>
</dbReference>
<protein>
    <submittedName>
        <fullName evidence="2">Uncharacterized protein</fullName>
    </submittedName>
</protein>
<sequence>MYGFQLRGLEGGRRGTGDVQSAGASPDTLRVPGLEAVASWNKKDKAAGKSELSLQPYPFYSARLIVGKSEECPDTIGAGAIMKKFIYVC</sequence>
<evidence type="ECO:0000313" key="3">
    <source>
        <dbReference type="EMBL" id="RGE72318.1"/>
    </source>
</evidence>
<dbReference type="RefSeq" id="WP_117530724.1">
    <property type="nucleotide sequence ID" value="NZ_CALBAU010000377.1"/>
</dbReference>
<dbReference type="Proteomes" id="UP000260812">
    <property type="component" value="Unassembled WGS sequence"/>
</dbReference>
<feature type="region of interest" description="Disordered" evidence="1">
    <location>
        <begin position="1"/>
        <end position="26"/>
    </location>
</feature>
<keyword evidence="4" id="KW-1185">Reference proteome</keyword>
<dbReference type="EMBL" id="QVLU01000006">
    <property type="protein sequence ID" value="RGE72318.1"/>
    <property type="molecule type" value="Genomic_DNA"/>
</dbReference>
<evidence type="ECO:0000313" key="2">
    <source>
        <dbReference type="EMBL" id="RGE59285.1"/>
    </source>
</evidence>
<dbReference type="GeneID" id="97988150"/>
<name>A0A3E3I3G3_9FIRM</name>
<evidence type="ECO:0000256" key="1">
    <source>
        <dbReference type="SAM" id="MobiDB-lite"/>
    </source>
</evidence>
<dbReference type="EMBL" id="QVLV01000009">
    <property type="protein sequence ID" value="RGE59285.1"/>
    <property type="molecule type" value="Genomic_DNA"/>
</dbReference>
<proteinExistence type="predicted"/>